<feature type="transmembrane region" description="Helical" evidence="6">
    <location>
        <begin position="110"/>
        <end position="130"/>
    </location>
</feature>
<dbReference type="GO" id="GO:0005886">
    <property type="term" value="C:plasma membrane"/>
    <property type="evidence" value="ECO:0007669"/>
    <property type="project" value="UniProtKB-SubCell"/>
</dbReference>
<feature type="transmembrane region" description="Helical" evidence="6">
    <location>
        <begin position="24"/>
        <end position="41"/>
    </location>
</feature>
<feature type="transmembrane region" description="Helical" evidence="6">
    <location>
        <begin position="85"/>
        <end position="103"/>
    </location>
</feature>
<reference evidence="7 8" key="1">
    <citation type="submission" date="2016-09" db="EMBL/GenBank/DDBJ databases">
        <title>Desulfuribacillus arsenicus sp. nov., an obligately anaerobic, dissimilatory arsenic- and antimonate-reducing bacterium isolated from anoxic sediments.</title>
        <authorList>
            <person name="Abin C.A."/>
            <person name="Hollibaugh J.T."/>
        </authorList>
    </citation>
    <scope>NUCLEOTIDE SEQUENCE [LARGE SCALE GENOMIC DNA]</scope>
    <source>
        <strain evidence="7 8">MLFW-2</strain>
    </source>
</reference>
<evidence type="ECO:0000256" key="5">
    <source>
        <dbReference type="ARBA" id="ARBA00023136"/>
    </source>
</evidence>
<dbReference type="Proteomes" id="UP000095255">
    <property type="component" value="Unassembled WGS sequence"/>
</dbReference>
<dbReference type="EMBL" id="MJAT01000022">
    <property type="protein sequence ID" value="OEH85436.1"/>
    <property type="molecule type" value="Genomic_DNA"/>
</dbReference>
<organism evidence="7 8">
    <name type="scientific">Desulfuribacillus stibiiarsenatis</name>
    <dbReference type="NCBI Taxonomy" id="1390249"/>
    <lineage>
        <taxon>Bacteria</taxon>
        <taxon>Bacillati</taxon>
        <taxon>Bacillota</taxon>
        <taxon>Desulfuribacillia</taxon>
        <taxon>Desulfuribacillales</taxon>
        <taxon>Desulfuribacillaceae</taxon>
        <taxon>Desulfuribacillus</taxon>
    </lineage>
</organism>
<evidence type="ECO:0000313" key="8">
    <source>
        <dbReference type="Proteomes" id="UP000095255"/>
    </source>
</evidence>
<comment type="caution">
    <text evidence="7">The sequence shown here is derived from an EMBL/GenBank/DDBJ whole genome shotgun (WGS) entry which is preliminary data.</text>
</comment>
<evidence type="ECO:0000256" key="1">
    <source>
        <dbReference type="ARBA" id="ARBA00004651"/>
    </source>
</evidence>
<keyword evidence="4 6" id="KW-1133">Transmembrane helix</keyword>
<keyword evidence="8" id="KW-1185">Reference proteome</keyword>
<feature type="transmembrane region" description="Helical" evidence="6">
    <location>
        <begin position="46"/>
        <end position="65"/>
    </location>
</feature>
<evidence type="ECO:0008006" key="9">
    <source>
        <dbReference type="Google" id="ProtNLM"/>
    </source>
</evidence>
<dbReference type="InterPro" id="IPR005598">
    <property type="entry name" value="ATP_synth_I"/>
</dbReference>
<dbReference type="STRING" id="1390249.BHU72_04940"/>
<evidence type="ECO:0000256" key="2">
    <source>
        <dbReference type="ARBA" id="ARBA00022475"/>
    </source>
</evidence>
<evidence type="ECO:0000256" key="4">
    <source>
        <dbReference type="ARBA" id="ARBA00022989"/>
    </source>
</evidence>
<evidence type="ECO:0000256" key="3">
    <source>
        <dbReference type="ARBA" id="ARBA00022692"/>
    </source>
</evidence>
<comment type="subcellular location">
    <subcellularLocation>
        <location evidence="1">Cell membrane</location>
        <topology evidence="1">Multi-pass membrane protein</topology>
    </subcellularLocation>
</comment>
<keyword evidence="2" id="KW-1003">Cell membrane</keyword>
<name>A0A1E5L5P6_9FIRM</name>
<accession>A0A1E5L5P6</accession>
<dbReference type="Pfam" id="PF03899">
    <property type="entry name" value="ATP-synt_I"/>
    <property type="match status" value="1"/>
</dbReference>
<protein>
    <recommendedName>
        <fullName evidence="9">ATP synthase subunit I</fullName>
    </recommendedName>
</protein>
<keyword evidence="3 6" id="KW-0812">Transmembrane</keyword>
<sequence>MILEDRCAVDSHQEDNFHTQYRKVPLATSIVILIVALLWIFNPKPIYAGFVLGATASLINIYILYRNVVYVTEKLVNGDVSPFRFSGMGWRIFFVVFVVLLANRSPEFDVFATVFGAFFAQMIAYIYFFIHVYSSSNTKGGKT</sequence>
<evidence type="ECO:0000313" key="7">
    <source>
        <dbReference type="EMBL" id="OEH85436.1"/>
    </source>
</evidence>
<evidence type="ECO:0000256" key="6">
    <source>
        <dbReference type="SAM" id="Phobius"/>
    </source>
</evidence>
<keyword evidence="5 6" id="KW-0472">Membrane</keyword>
<proteinExistence type="predicted"/>
<dbReference type="AlphaFoldDB" id="A0A1E5L5P6"/>
<gene>
    <name evidence="7" type="ORF">BHU72_04940</name>
</gene>